<accession>M3FSL1</accession>
<name>M3FSL1_9LEPT</name>
<dbReference type="Proteomes" id="UP000011770">
    <property type="component" value="Unassembled WGS sequence"/>
</dbReference>
<dbReference type="EMBL" id="AHOR02000014">
    <property type="protein sequence ID" value="EMF83272.1"/>
    <property type="molecule type" value="Genomic_DNA"/>
</dbReference>
<evidence type="ECO:0000313" key="1">
    <source>
        <dbReference type="EMBL" id="EMF83272.1"/>
    </source>
</evidence>
<protein>
    <submittedName>
        <fullName evidence="1">Uncharacterized protein</fullName>
    </submittedName>
</protein>
<gene>
    <name evidence="1" type="ORF">LEP1GSC188_4565</name>
</gene>
<evidence type="ECO:0000313" key="2">
    <source>
        <dbReference type="Proteomes" id="UP000011770"/>
    </source>
</evidence>
<organism evidence="1 2">
    <name type="scientific">Leptospira weilii serovar Topaz str. LT2116</name>
    <dbReference type="NCBI Taxonomy" id="1088540"/>
    <lineage>
        <taxon>Bacteria</taxon>
        <taxon>Pseudomonadati</taxon>
        <taxon>Spirochaetota</taxon>
        <taxon>Spirochaetia</taxon>
        <taxon>Leptospirales</taxon>
        <taxon>Leptospiraceae</taxon>
        <taxon>Leptospira</taxon>
    </lineage>
</organism>
<dbReference type="AlphaFoldDB" id="M3FSL1"/>
<reference evidence="1 2" key="1">
    <citation type="submission" date="2013-01" db="EMBL/GenBank/DDBJ databases">
        <authorList>
            <person name="Harkins D.M."/>
            <person name="Durkin A.S."/>
            <person name="Brinkac L.M."/>
            <person name="Haft D.H."/>
            <person name="Selengut J.D."/>
            <person name="Sanka R."/>
            <person name="DePew J."/>
            <person name="Purushe J."/>
            <person name="Tulsiani S.M."/>
            <person name="Graham G.C."/>
            <person name="Burns M.-A."/>
            <person name="Dohnt M.F."/>
            <person name="Smythe L.D."/>
            <person name="McKay D.B."/>
            <person name="Craig S.B."/>
            <person name="Vinetz J.M."/>
            <person name="Sutton G.G."/>
            <person name="Nierman W.C."/>
            <person name="Fouts D.E."/>
        </authorList>
    </citation>
    <scope>NUCLEOTIDE SEQUENCE [LARGE SCALE GENOMIC DNA]</scope>
    <source>
        <strain evidence="1 2">LT2116</strain>
    </source>
</reference>
<proteinExistence type="predicted"/>
<comment type="caution">
    <text evidence="1">The sequence shown here is derived from an EMBL/GenBank/DDBJ whole genome shotgun (WGS) entry which is preliminary data.</text>
</comment>
<sequence>MQGNFLFFMKEFFDEFLPSILKRPEKDGKFEAYFKILK</sequence>